<evidence type="ECO:0000256" key="2">
    <source>
        <dbReference type="SAM" id="MobiDB-lite"/>
    </source>
</evidence>
<reference evidence="3" key="1">
    <citation type="submission" date="2022-10" db="EMBL/GenBank/DDBJ databases">
        <title>Adaptive evolution leads to modifications in subtelomeric GC content in a zoonotic Cryptosporidium species.</title>
        <authorList>
            <person name="Li J."/>
            <person name="Feng Y."/>
            <person name="Xiao L."/>
        </authorList>
    </citation>
    <scope>NUCLEOTIDE SEQUENCE</scope>
    <source>
        <strain evidence="3">33844</strain>
    </source>
</reference>
<feature type="region of interest" description="Disordered" evidence="2">
    <location>
        <begin position="2111"/>
        <end position="2157"/>
    </location>
</feature>
<name>A0A9D5DH35_9CRYT</name>
<dbReference type="Proteomes" id="UP001067231">
    <property type="component" value="Unassembled WGS sequence"/>
</dbReference>
<evidence type="ECO:0000256" key="1">
    <source>
        <dbReference type="SAM" id="Coils"/>
    </source>
</evidence>
<feature type="coiled-coil region" evidence="1">
    <location>
        <begin position="926"/>
        <end position="953"/>
    </location>
</feature>
<keyword evidence="1" id="KW-0175">Coiled coil</keyword>
<protein>
    <submittedName>
        <fullName evidence="3">Very low complexity large protein</fullName>
    </submittedName>
</protein>
<feature type="compositionally biased region" description="Polar residues" evidence="2">
    <location>
        <begin position="1881"/>
        <end position="1893"/>
    </location>
</feature>
<feature type="region of interest" description="Disordered" evidence="2">
    <location>
        <begin position="1880"/>
        <end position="2007"/>
    </location>
</feature>
<accession>A0A9D5DH35</accession>
<dbReference type="EMBL" id="JAPCXC010000072">
    <property type="protein sequence ID" value="KAJ1606707.1"/>
    <property type="molecule type" value="Genomic_DNA"/>
</dbReference>
<feature type="compositionally biased region" description="Low complexity" evidence="2">
    <location>
        <begin position="1924"/>
        <end position="1945"/>
    </location>
</feature>
<feature type="region of interest" description="Disordered" evidence="2">
    <location>
        <begin position="2021"/>
        <end position="2056"/>
    </location>
</feature>
<gene>
    <name evidence="3" type="ORF">OJ253_2642</name>
</gene>
<feature type="compositionally biased region" description="Polar residues" evidence="2">
    <location>
        <begin position="2112"/>
        <end position="2126"/>
    </location>
</feature>
<sequence length="2157" mass="260184">MADKTINELQDFDKYSGAVAHYTQKTVSRIIKEWYFYTLKRKILVELESYVRGERVHRAKSRILRDWFELSMRERLNSATEDYLVSKRNQAILRNVWSFWYKNHYLQKRNEYRTYSYLRGIFLNRLLREAFLLWHTEILDARECLRFQKNGLQRRVFSEWRSEFHRILTARNLLETQRKRRLFLGYLQYVRSRKERRHFAKAKLDEFESIQLARIFNQWIILVQYSLNKRYTILEWQIGLVNHRMTQMLRGWKLVVLQKKLERSKLLQAIKSQQDKVLLKSFNMWYVLAQDSYKEKAMLIISGLSARRHLLVLGFSSLRIYLMHRRQSRILKERSESYLASYLLKVFKRNSSSYAAYKIKLQGAQNLFEKGVTKVFWSQWRQYLLHKKALRSKEGQIRLKYLGRILQKSYKIWNYVWFKTVTNRMIVDCIQVKMGIHVKKTVFYSMLYIFRISKSQFWGIFKQLISRQLKAGFEKLRSQMLKARSQQMLEDQLADKIRQSVLFHRWRALALECQKIGRSQLRVIVFRFLSSMREVSALRRRQQELTAVRDCRLGLRVFQSWRLQSRRLANLERIFQSTSIQAVSRRITLSSYFGKWLAEFSRRRRLVEFTLIGEKALKSKVLVIWRRLRARRSLNREKYDMVFGQISHRIRSHFFGRWIQRYRIRRTNREKLAQLTQSKDQRRTRRCLVEMMRVSEARQSRRRAVQQSLECLGRLVLSRAWLKMKQHFFLERSLERISNKYLSRINYKRLDLIYRHWRFVASRIREIRDQERISEDHFLLRLQRKTLLAWRASLDHELARQGLICQIVQSRSLERQSGLLRSITQSWRGLVLRHAELRGKEQIIILRAKRRSLDGMIGLFNRVNHYKKRVLDSMHYEFVNSSFFKLQYKRVVQHKRQAGITLQISLEMYQSYSLLKRGMERWLRSMTERIRQRETLQREMEMMELRMVFLRLRTSFHKLADWASYLGLKEVEARDRVRVRACRAVMGELRRQAKERRFTVQVSDLLYRNFVMRRLLHGLSFWKEKSRYQRECQYKAGVLESRIQRRGMFKVLIFWRSLSSEYVSYFRLRRSIEVPIKKRVFQALRANSLASRVQEANLRMRLGAWRALSEKKRFLRSRCGEFSSGYVLRRLQRRVLGSWRKAYYQKLHVYEFHDRVVKRRPVEKIMAVWNRRSRERLRREGELRRRVQEREKGHLLRSVRVMFRAARMGLEMNRKSLARVFAEWRRLHSVERLKRYRILGQCLGYWRAYSCARIANRERYDSIVRRRSERLLEESFIRLTGEYSRRIMVKEKGECVMSSRVAREKREIFERWIDRWVQRRRRRETCERVALVHVRCVLGMSLRLWRERLQRKERYRWILGHQLKVMEARIRSKVFNGWRGIWRPYHYLKVSKEMIKVLNKLVLHESFHRLLRATFYACNIRRDEDEDVTGGSGFGSGPGEQKTSIELSYFAECRCSERELRSLSVRSEVVGLLSRMRDLRGEAILDMLVKMNGYVRRRQRYEKGICGLEARLRALVLSRVWVRFVENIREIWDWRLRMGIIRERSEFRAKREALVLWVGMYNRSLRNRRIVEYIWSRYGSTLRVKCYLIWSIKYEISKRKRVLSERSERFLRCYALEYGMRRMNEYYLYIKWQVWCRKAYETIEWVHEFRIKSLLFIGWRRHSARQKSLKSGLLGLYSRVRRRVQEERMGGWLRMTRSLRMKKEQAERFYQEVVIYRGRLVGYFYEWRRLTLRLRDQRARVWTYLESRSRSLKMTCFKLWRFFIYYRKTRNSRFEKITNIIETSHNNLIKFRIFYSWKLKVIEHRSLKNSIISFWNSGGMKEGDDPESGSDLEKTYLNSDPHLSERNEISPQTPLRLSASSLFREEPRYEDKSEIGFMDIFSSSGSDLDSPTRAQEELVRDGESEGLEDSKEQPSLSREYVNRLFSSSETDSDSSLFTPVAKPGPGIRPSPPPKILLEPQLKPNPNLNPRKALQEQFPHGGGVRDPSDTRARILSPFASNPYSDGDLDIEELRSAQAMRRDGIHPNPSQIPDISPFPSPQIPSPQHSNHTSSPHPTTYPIWNKTSPSPFIPARQPQIHDYELLHADSTSLHSLPSSLASPPTFSYPNHPIRMQNNNNTNTPLQDLPQNPYFISSPSPHQIHHHSIHPPNQILSESDP</sequence>
<comment type="caution">
    <text evidence="3">The sequence shown here is derived from an EMBL/GenBank/DDBJ whole genome shotgun (WGS) entry which is preliminary data.</text>
</comment>
<dbReference type="OrthoDB" id="343728at2759"/>
<feature type="region of interest" description="Disordered" evidence="2">
    <location>
        <begin position="1820"/>
        <end position="1853"/>
    </location>
</feature>
<evidence type="ECO:0000313" key="3">
    <source>
        <dbReference type="EMBL" id="KAJ1606707.1"/>
    </source>
</evidence>
<feature type="compositionally biased region" description="Basic and acidic residues" evidence="2">
    <location>
        <begin position="1894"/>
        <end position="1912"/>
    </location>
</feature>
<proteinExistence type="predicted"/>
<organism evidence="3">
    <name type="scientific">Cryptosporidium canis</name>
    <dbReference type="NCBI Taxonomy" id="195482"/>
    <lineage>
        <taxon>Eukaryota</taxon>
        <taxon>Sar</taxon>
        <taxon>Alveolata</taxon>
        <taxon>Apicomplexa</taxon>
        <taxon>Conoidasida</taxon>
        <taxon>Coccidia</taxon>
        <taxon>Eucoccidiorida</taxon>
        <taxon>Eimeriorina</taxon>
        <taxon>Cryptosporidiidae</taxon>
        <taxon>Cryptosporidium</taxon>
    </lineage>
</organism>